<dbReference type="PANTHER" id="PTHR11993:SF10">
    <property type="entry name" value="NADH DEHYDROGENASE [UBIQUINONE] IRON-SULFUR PROTEIN 2, MITOCHONDRIAL"/>
    <property type="match status" value="1"/>
</dbReference>
<feature type="domain" description="NADH-quinone oxidoreductase subunit D" evidence="2">
    <location>
        <begin position="138"/>
        <end position="396"/>
    </location>
</feature>
<keyword evidence="4" id="KW-1185">Reference proteome</keyword>
<gene>
    <name evidence="1" type="primary">nuoD</name>
    <name evidence="3" type="ORF">ACFSQ6_12850</name>
</gene>
<dbReference type="Pfam" id="PF00346">
    <property type="entry name" value="Complex1_49kDa"/>
    <property type="match status" value="1"/>
</dbReference>
<accession>A0ABW5UHM8</accession>
<comment type="subcellular location">
    <subcellularLocation>
        <location evidence="1">Cell membrane</location>
        <topology evidence="1">Peripheral membrane protein</topology>
        <orientation evidence="1">Cytoplasmic side</orientation>
    </subcellularLocation>
</comment>
<dbReference type="InterPro" id="IPR001135">
    <property type="entry name" value="NADH_Q_OxRdtase_suD"/>
</dbReference>
<dbReference type="HAMAP" id="MF_01358">
    <property type="entry name" value="NDH1_NuoD"/>
    <property type="match status" value="1"/>
</dbReference>
<dbReference type="NCBIfam" id="NF004739">
    <property type="entry name" value="PRK06075.1"/>
    <property type="match status" value="1"/>
</dbReference>
<comment type="caution">
    <text evidence="3">The sequence shown here is derived from an EMBL/GenBank/DDBJ whole genome shotgun (WGS) entry which is preliminary data.</text>
</comment>
<evidence type="ECO:0000256" key="1">
    <source>
        <dbReference type="HAMAP-Rule" id="MF_01358"/>
    </source>
</evidence>
<organism evidence="3 4">
    <name type="scientific">Sphingobacterium populi</name>
    <dbReference type="NCBI Taxonomy" id="1812824"/>
    <lineage>
        <taxon>Bacteria</taxon>
        <taxon>Pseudomonadati</taxon>
        <taxon>Bacteroidota</taxon>
        <taxon>Sphingobacteriia</taxon>
        <taxon>Sphingobacteriales</taxon>
        <taxon>Sphingobacteriaceae</taxon>
        <taxon>Sphingobacterium</taxon>
    </lineage>
</organism>
<keyword evidence="1" id="KW-0813">Transport</keyword>
<evidence type="ECO:0000259" key="2">
    <source>
        <dbReference type="Pfam" id="PF00346"/>
    </source>
</evidence>
<dbReference type="Gene3D" id="1.10.645.10">
    <property type="entry name" value="Cytochrome-c3 Hydrogenase, chain B"/>
    <property type="match status" value="1"/>
</dbReference>
<comment type="subunit">
    <text evidence="1">NDH-1 is composed of 14 different subunits. Subunits NuoB, C, D, E, F, and G constitute the peripheral sector of the complex.</text>
</comment>
<dbReference type="Proteomes" id="UP001597418">
    <property type="component" value="Unassembled WGS sequence"/>
</dbReference>
<dbReference type="EC" id="7.1.1.-" evidence="1"/>
<dbReference type="InterPro" id="IPR029014">
    <property type="entry name" value="NiFe-Hase_large"/>
</dbReference>
<keyword evidence="1" id="KW-1003">Cell membrane</keyword>
<reference evidence="4" key="1">
    <citation type="journal article" date="2019" name="Int. J. Syst. Evol. Microbiol.">
        <title>The Global Catalogue of Microorganisms (GCM) 10K type strain sequencing project: providing services to taxonomists for standard genome sequencing and annotation.</title>
        <authorList>
            <consortium name="The Broad Institute Genomics Platform"/>
            <consortium name="The Broad Institute Genome Sequencing Center for Infectious Disease"/>
            <person name="Wu L."/>
            <person name="Ma J."/>
        </authorList>
    </citation>
    <scope>NUCLEOTIDE SEQUENCE [LARGE SCALE GENOMIC DNA]</scope>
    <source>
        <strain evidence="4">KCTC 42247</strain>
    </source>
</reference>
<name>A0ABW5UHM8_9SPHI</name>
<keyword evidence="1" id="KW-0874">Quinone</keyword>
<dbReference type="InterPro" id="IPR022885">
    <property type="entry name" value="NDH1_su_D/H"/>
</dbReference>
<dbReference type="EMBL" id="JBHUMB010000014">
    <property type="protein sequence ID" value="MFD2744279.1"/>
    <property type="molecule type" value="Genomic_DNA"/>
</dbReference>
<dbReference type="PANTHER" id="PTHR11993">
    <property type="entry name" value="NADH-UBIQUINONE OXIDOREDUCTASE 49 KDA SUBUNIT"/>
    <property type="match status" value="1"/>
</dbReference>
<comment type="catalytic activity">
    <reaction evidence="1">
        <text>a quinone + NADH + 5 H(+)(in) = a quinol + NAD(+) + 4 H(+)(out)</text>
        <dbReference type="Rhea" id="RHEA:57888"/>
        <dbReference type="ChEBI" id="CHEBI:15378"/>
        <dbReference type="ChEBI" id="CHEBI:24646"/>
        <dbReference type="ChEBI" id="CHEBI:57540"/>
        <dbReference type="ChEBI" id="CHEBI:57945"/>
        <dbReference type="ChEBI" id="CHEBI:132124"/>
    </reaction>
</comment>
<evidence type="ECO:0000313" key="4">
    <source>
        <dbReference type="Proteomes" id="UP001597418"/>
    </source>
</evidence>
<dbReference type="SUPFAM" id="SSF56762">
    <property type="entry name" value="HydB/Nqo4-like"/>
    <property type="match status" value="1"/>
</dbReference>
<evidence type="ECO:0000313" key="3">
    <source>
        <dbReference type="EMBL" id="MFD2744279.1"/>
    </source>
</evidence>
<dbReference type="RefSeq" id="WP_066751401.1">
    <property type="nucleotide sequence ID" value="NZ_JBHUMB010000014.1"/>
</dbReference>
<sequence length="396" mass="45412">MSRYNEALARYQEKIDSIASQEMVINMGPQHPSTHGVLRLELITDGEIVKEVIPHLGYLHRCFDKHAESMSFGKTIPFTDRLDYLSSMNNSHAFVMGVERMLGLDQSIPKRVEYIRVLVCELNRIASHLIAIGTYGIDIGAFTPFMWCFRDREHIMGMLEWASGSRMLYNYIWIGGLFYDLPVGFEERCREFVDYFKPKLQELDEILTNNQIFIARTANIGILPADVAINYGCSGPMLRGSGIKWDLRRVDGYSVYPELEFDIPVGEGKMGQKGDCWDRYKVRVDEVRESVRIIEQCLDRLMMDFKRMPDFDPRALLPKKVNLKAQDYYVRAENPKGELGFYFVTQERSDIPRRLKARGPSFNNLSVLPALGKDVLIADLIAILGSIDIVLGEVDR</sequence>
<proteinExistence type="inferred from homology"/>
<comment type="similarity">
    <text evidence="1">Belongs to the complex I 49 kDa subunit family.</text>
</comment>
<keyword evidence="1" id="KW-0520">NAD</keyword>
<keyword evidence="1" id="KW-1278">Translocase</keyword>
<protein>
    <recommendedName>
        <fullName evidence="1">NADH-quinone oxidoreductase subunit D</fullName>
        <ecNumber evidence="1">7.1.1.-</ecNumber>
    </recommendedName>
    <alternativeName>
        <fullName evidence="1">NADH dehydrogenase I subunit D</fullName>
    </alternativeName>
    <alternativeName>
        <fullName evidence="1">NDH-1 subunit D</fullName>
    </alternativeName>
</protein>
<keyword evidence="1" id="KW-0472">Membrane</keyword>
<comment type="function">
    <text evidence="1">NDH-1 shuttles electrons from NADH, via FMN and iron-sulfur (Fe-S) centers, to quinones in the respiratory chain. The immediate electron acceptor for the enzyme in this species is believed to be a menaquinone. Couples the redox reaction to proton translocation (for every two electrons transferred, four hydrogen ions are translocated across the cytoplasmic membrane), and thus conserves the redox energy in a proton gradient.</text>
</comment>